<evidence type="ECO:0008006" key="4">
    <source>
        <dbReference type="Google" id="ProtNLM"/>
    </source>
</evidence>
<name>A0A246J8I5_9BURK</name>
<dbReference type="EMBL" id="NIOF01000007">
    <property type="protein sequence ID" value="OWQ88554.1"/>
    <property type="molecule type" value="Genomic_DNA"/>
</dbReference>
<feature type="chain" id="PRO_5012173619" description="DUF4148 domain-containing protein" evidence="1">
    <location>
        <begin position="25"/>
        <end position="107"/>
    </location>
</feature>
<accession>A0A246J8I5</accession>
<evidence type="ECO:0000313" key="2">
    <source>
        <dbReference type="EMBL" id="OWQ88554.1"/>
    </source>
</evidence>
<comment type="caution">
    <text evidence="2">The sequence shown here is derived from an EMBL/GenBank/DDBJ whole genome shotgun (WGS) entry which is preliminary data.</text>
</comment>
<dbReference type="InterPro" id="IPR025421">
    <property type="entry name" value="DUF4148"/>
</dbReference>
<sequence length="107" mass="11402">MTAKNVIASALFASVALLAGNAMANDNPHTQPVNPPSQVSRAEVLADLQIYRESGLAAVEQSETYGYDNERRAEAKAKYAQLRSSPYYATLVKRFGGSVPATAVAGR</sequence>
<keyword evidence="3" id="KW-1185">Reference proteome</keyword>
<gene>
    <name evidence="2" type="ORF">CDN99_17045</name>
</gene>
<keyword evidence="1" id="KW-0732">Signal</keyword>
<dbReference type="OrthoDB" id="9154433at2"/>
<protein>
    <recommendedName>
        <fullName evidence="4">DUF4148 domain-containing protein</fullName>
    </recommendedName>
</protein>
<feature type="signal peptide" evidence="1">
    <location>
        <begin position="1"/>
        <end position="24"/>
    </location>
</feature>
<dbReference type="RefSeq" id="WP_158218865.1">
    <property type="nucleotide sequence ID" value="NZ_NIOF01000007.1"/>
</dbReference>
<proteinExistence type="predicted"/>
<dbReference type="AlphaFoldDB" id="A0A246J8I5"/>
<evidence type="ECO:0000256" key="1">
    <source>
        <dbReference type="SAM" id="SignalP"/>
    </source>
</evidence>
<evidence type="ECO:0000313" key="3">
    <source>
        <dbReference type="Proteomes" id="UP000197468"/>
    </source>
</evidence>
<dbReference type="Proteomes" id="UP000197468">
    <property type="component" value="Unassembled WGS sequence"/>
</dbReference>
<dbReference type="Pfam" id="PF13663">
    <property type="entry name" value="DUF4148"/>
    <property type="match status" value="1"/>
</dbReference>
<organism evidence="2 3">
    <name type="scientific">Roseateles aquatilis</name>
    <dbReference type="NCBI Taxonomy" id="431061"/>
    <lineage>
        <taxon>Bacteria</taxon>
        <taxon>Pseudomonadati</taxon>
        <taxon>Pseudomonadota</taxon>
        <taxon>Betaproteobacteria</taxon>
        <taxon>Burkholderiales</taxon>
        <taxon>Sphaerotilaceae</taxon>
        <taxon>Roseateles</taxon>
    </lineage>
</organism>
<reference evidence="2 3" key="1">
    <citation type="journal article" date="2008" name="Int. J. Syst. Evol. Microbiol.">
        <title>Description of Roseateles aquatilis sp. nov. and Roseateles terrae sp. nov., in the class Betaproteobacteria, and emended description of the genus Roseateles.</title>
        <authorList>
            <person name="Gomila M."/>
            <person name="Bowien B."/>
            <person name="Falsen E."/>
            <person name="Moore E.R."/>
            <person name="Lalucat J."/>
        </authorList>
    </citation>
    <scope>NUCLEOTIDE SEQUENCE [LARGE SCALE GENOMIC DNA]</scope>
    <source>
        <strain evidence="2 3">CCUG 48205</strain>
    </source>
</reference>